<dbReference type="PANTHER" id="PTHR22600">
    <property type="entry name" value="BETA-HEXOSAMINIDASE"/>
    <property type="match status" value="1"/>
</dbReference>
<dbReference type="EC" id="3.2.1.52" evidence="3"/>
<accession>A0A922SCQ3</accession>
<protein>
    <recommendedName>
        <fullName evidence="3">beta-N-acetylhexosaminidase</fullName>
        <ecNumber evidence="3">3.2.1.52</ecNumber>
    </recommendedName>
</protein>
<evidence type="ECO:0000256" key="3">
    <source>
        <dbReference type="ARBA" id="ARBA00012663"/>
    </source>
</evidence>
<dbReference type="AlphaFoldDB" id="A0A922SCQ3"/>
<dbReference type="GO" id="GO:0005975">
    <property type="term" value="P:carbohydrate metabolic process"/>
    <property type="evidence" value="ECO:0007669"/>
    <property type="project" value="InterPro"/>
</dbReference>
<dbReference type="InterPro" id="IPR025705">
    <property type="entry name" value="Beta_hexosaminidase_sua/sub"/>
</dbReference>
<dbReference type="EMBL" id="JACEFF010000689">
    <property type="protein sequence ID" value="KAH9632776.1"/>
    <property type="molecule type" value="Genomic_DNA"/>
</dbReference>
<evidence type="ECO:0000313" key="7">
    <source>
        <dbReference type="Proteomes" id="UP000814243"/>
    </source>
</evidence>
<gene>
    <name evidence="6" type="ORF">HF086_015975</name>
</gene>
<feature type="domain" description="Glycoside hydrolase family 20 catalytic" evidence="5">
    <location>
        <begin position="3"/>
        <end position="79"/>
    </location>
</feature>
<evidence type="ECO:0000256" key="1">
    <source>
        <dbReference type="ARBA" id="ARBA00001231"/>
    </source>
</evidence>
<evidence type="ECO:0000259" key="5">
    <source>
        <dbReference type="Pfam" id="PF00728"/>
    </source>
</evidence>
<dbReference type="GO" id="GO:0016020">
    <property type="term" value="C:membrane"/>
    <property type="evidence" value="ECO:0007669"/>
    <property type="project" value="TreeGrafter"/>
</dbReference>
<dbReference type="InterPro" id="IPR017853">
    <property type="entry name" value="GH"/>
</dbReference>
<comment type="caution">
    <text evidence="6">The sequence shown here is derived from an EMBL/GenBank/DDBJ whole genome shotgun (WGS) entry which is preliminary data.</text>
</comment>
<sequence length="246" mass="28337">MSRTSELHAYFMSKVLPLLGQKSKPMVWQEVFDEGVALPSDAIIQVWKRIGAEDMVRILSKGHKVIYSASWYLDRLSNGGDWNHLYIYDPRLLIPHYKGLKLEDVVGGEAFEHFSQVLQAKHKVIYSASWYLDYLHNGGDWDKFYTVDPRQMIPRHYKDLDLNNILGGEACMWGEAVDDRNLISRVWPRSSAVAEKLWSSESPRFSFFRNIAIEVNRRLEEHACRMNRRGVHAQPPTGPGFCVGAI</sequence>
<proteinExistence type="inferred from homology"/>
<evidence type="ECO:0000313" key="6">
    <source>
        <dbReference type="EMBL" id="KAH9632776.1"/>
    </source>
</evidence>
<dbReference type="Proteomes" id="UP000814243">
    <property type="component" value="Unassembled WGS sequence"/>
</dbReference>
<dbReference type="PANTHER" id="PTHR22600:SF21">
    <property type="entry name" value="BETA-HEXOSAMINIDASE A"/>
    <property type="match status" value="1"/>
</dbReference>
<dbReference type="SUPFAM" id="SSF51445">
    <property type="entry name" value="(Trans)glycosidases"/>
    <property type="match status" value="2"/>
</dbReference>
<evidence type="ECO:0000256" key="2">
    <source>
        <dbReference type="ARBA" id="ARBA00006285"/>
    </source>
</evidence>
<evidence type="ECO:0000256" key="4">
    <source>
        <dbReference type="ARBA" id="ARBA00022801"/>
    </source>
</evidence>
<dbReference type="InterPro" id="IPR015883">
    <property type="entry name" value="Glyco_hydro_20_cat"/>
</dbReference>
<dbReference type="Gene3D" id="3.20.20.80">
    <property type="entry name" value="Glycosidases"/>
    <property type="match status" value="2"/>
</dbReference>
<organism evidence="6 7">
    <name type="scientific">Spodoptera exigua</name>
    <name type="common">Beet armyworm</name>
    <name type="synonym">Noctua fulgens</name>
    <dbReference type="NCBI Taxonomy" id="7107"/>
    <lineage>
        <taxon>Eukaryota</taxon>
        <taxon>Metazoa</taxon>
        <taxon>Ecdysozoa</taxon>
        <taxon>Arthropoda</taxon>
        <taxon>Hexapoda</taxon>
        <taxon>Insecta</taxon>
        <taxon>Pterygota</taxon>
        <taxon>Neoptera</taxon>
        <taxon>Endopterygota</taxon>
        <taxon>Lepidoptera</taxon>
        <taxon>Glossata</taxon>
        <taxon>Ditrysia</taxon>
        <taxon>Noctuoidea</taxon>
        <taxon>Noctuidae</taxon>
        <taxon>Amphipyrinae</taxon>
        <taxon>Spodoptera</taxon>
    </lineage>
</organism>
<name>A0A922SCQ3_SPOEX</name>
<dbReference type="Pfam" id="PF00728">
    <property type="entry name" value="Glyco_hydro_20"/>
    <property type="match status" value="2"/>
</dbReference>
<feature type="domain" description="Glycoside hydrolase family 20 catalytic" evidence="5">
    <location>
        <begin position="112"/>
        <end position="200"/>
    </location>
</feature>
<dbReference type="GO" id="GO:0004563">
    <property type="term" value="F:beta-N-acetylhexosaminidase activity"/>
    <property type="evidence" value="ECO:0007669"/>
    <property type="project" value="UniProtKB-EC"/>
</dbReference>
<keyword evidence="4" id="KW-0378">Hydrolase</keyword>
<comment type="similarity">
    <text evidence="2">Belongs to the glycosyl hydrolase 20 family.</text>
</comment>
<comment type="catalytic activity">
    <reaction evidence="1">
        <text>Hydrolysis of terminal non-reducing N-acetyl-D-hexosamine residues in N-acetyl-beta-D-hexosaminides.</text>
        <dbReference type="EC" id="3.2.1.52"/>
    </reaction>
</comment>
<reference evidence="6" key="1">
    <citation type="journal article" date="2021" name="G3 (Bethesda)">
        <title>Genome and transcriptome analysis of the beet armyworm Spodoptera exigua reveals targets for pest control. .</title>
        <authorList>
            <person name="Simon S."/>
            <person name="Breeschoten T."/>
            <person name="Jansen H.J."/>
            <person name="Dirks R.P."/>
            <person name="Schranz M.E."/>
            <person name="Ros V.I.D."/>
        </authorList>
    </citation>
    <scope>NUCLEOTIDE SEQUENCE</scope>
    <source>
        <strain evidence="6">TB_SE_WUR_2020</strain>
    </source>
</reference>
<dbReference type="GO" id="GO:0030203">
    <property type="term" value="P:glycosaminoglycan metabolic process"/>
    <property type="evidence" value="ECO:0007669"/>
    <property type="project" value="TreeGrafter"/>
</dbReference>